<name>A0A834SRZ2_9FABA</name>
<evidence type="ECO:0000313" key="1">
    <source>
        <dbReference type="EMBL" id="KAF7802259.1"/>
    </source>
</evidence>
<dbReference type="EMBL" id="JAAIUW010000013">
    <property type="protein sequence ID" value="KAF7802259.1"/>
    <property type="molecule type" value="Genomic_DNA"/>
</dbReference>
<dbReference type="Proteomes" id="UP000634136">
    <property type="component" value="Unassembled WGS sequence"/>
</dbReference>
<gene>
    <name evidence="1" type="ORF">G2W53_041370</name>
</gene>
<comment type="caution">
    <text evidence="1">The sequence shown here is derived from an EMBL/GenBank/DDBJ whole genome shotgun (WGS) entry which is preliminary data.</text>
</comment>
<protein>
    <submittedName>
        <fullName evidence="1">Uncharacterized protein</fullName>
    </submittedName>
</protein>
<accession>A0A834SRZ2</accession>
<keyword evidence="2" id="KW-1185">Reference proteome</keyword>
<dbReference type="AlphaFoldDB" id="A0A834SRZ2"/>
<proteinExistence type="predicted"/>
<reference evidence="1" key="1">
    <citation type="submission" date="2020-09" db="EMBL/GenBank/DDBJ databases">
        <title>Genome-Enabled Discovery of Anthraquinone Biosynthesis in Senna tora.</title>
        <authorList>
            <person name="Kang S.-H."/>
            <person name="Pandey R.P."/>
            <person name="Lee C.-M."/>
            <person name="Sim J.-S."/>
            <person name="Jeong J.-T."/>
            <person name="Choi B.-S."/>
            <person name="Jung M."/>
            <person name="Ginzburg D."/>
            <person name="Zhao K."/>
            <person name="Won S.Y."/>
            <person name="Oh T.-J."/>
            <person name="Yu Y."/>
            <person name="Kim N.-H."/>
            <person name="Lee O.R."/>
            <person name="Lee T.-H."/>
            <person name="Bashyal P."/>
            <person name="Kim T.-S."/>
            <person name="Lee W.-H."/>
            <person name="Kawkins C."/>
            <person name="Kim C.-K."/>
            <person name="Kim J.S."/>
            <person name="Ahn B.O."/>
            <person name="Rhee S.Y."/>
            <person name="Sohng J.K."/>
        </authorList>
    </citation>
    <scope>NUCLEOTIDE SEQUENCE</scope>
    <source>
        <tissue evidence="1">Leaf</tissue>
    </source>
</reference>
<sequence>MGGGWGMDKLEIKIRRRNKNTDDQWEEEYPSLTTLATRHHKDDQSLISLVFSKEYKDASKAHTRETKVSIHSSLKLCYNAKPIYRL</sequence>
<organism evidence="1 2">
    <name type="scientific">Senna tora</name>
    <dbReference type="NCBI Taxonomy" id="362788"/>
    <lineage>
        <taxon>Eukaryota</taxon>
        <taxon>Viridiplantae</taxon>
        <taxon>Streptophyta</taxon>
        <taxon>Embryophyta</taxon>
        <taxon>Tracheophyta</taxon>
        <taxon>Spermatophyta</taxon>
        <taxon>Magnoliopsida</taxon>
        <taxon>eudicotyledons</taxon>
        <taxon>Gunneridae</taxon>
        <taxon>Pentapetalae</taxon>
        <taxon>rosids</taxon>
        <taxon>fabids</taxon>
        <taxon>Fabales</taxon>
        <taxon>Fabaceae</taxon>
        <taxon>Caesalpinioideae</taxon>
        <taxon>Cassia clade</taxon>
        <taxon>Senna</taxon>
    </lineage>
</organism>
<evidence type="ECO:0000313" key="2">
    <source>
        <dbReference type="Proteomes" id="UP000634136"/>
    </source>
</evidence>